<feature type="domain" description="Histidine kinase/HSP90-like ATPase" evidence="2">
    <location>
        <begin position="24"/>
        <end position="125"/>
    </location>
</feature>
<evidence type="ECO:0000313" key="4">
    <source>
        <dbReference type="Proteomes" id="UP001284601"/>
    </source>
</evidence>
<dbReference type="CDD" id="cd16936">
    <property type="entry name" value="HATPase_RsbW-like"/>
    <property type="match status" value="1"/>
</dbReference>
<gene>
    <name evidence="3" type="ORF">R7226_01690</name>
</gene>
<proteinExistence type="predicted"/>
<dbReference type="EMBL" id="JAWSTH010000002">
    <property type="protein sequence ID" value="MDW5593031.1"/>
    <property type="molecule type" value="Genomic_DNA"/>
</dbReference>
<reference evidence="4" key="1">
    <citation type="submission" date="2023-07" db="EMBL/GenBank/DDBJ databases">
        <title>Conexibacter stalactiti sp. nov., isolated from stalactites in a lava cave and emended description of the genus Conexibacter.</title>
        <authorList>
            <person name="Lee S.D."/>
        </authorList>
    </citation>
    <scope>NUCLEOTIDE SEQUENCE [LARGE SCALE GENOMIC DNA]</scope>
    <source>
        <strain evidence="4">KCTC 39840</strain>
    </source>
</reference>
<dbReference type="Proteomes" id="UP001284601">
    <property type="component" value="Unassembled WGS sequence"/>
</dbReference>
<keyword evidence="1" id="KW-0808">Transferase</keyword>
<dbReference type="InterPro" id="IPR036890">
    <property type="entry name" value="HATPase_C_sf"/>
</dbReference>
<protein>
    <submittedName>
        <fullName evidence="3">ATP-binding protein</fullName>
    </submittedName>
</protein>
<accession>A0ABU4HI87</accession>
<keyword evidence="4" id="KW-1185">Reference proteome</keyword>
<dbReference type="Pfam" id="PF13581">
    <property type="entry name" value="HATPase_c_2"/>
    <property type="match status" value="1"/>
</dbReference>
<reference evidence="3 4" key="2">
    <citation type="submission" date="2023-10" db="EMBL/GenBank/DDBJ databases">
        <authorList>
            <person name="Han X.F."/>
        </authorList>
    </citation>
    <scope>NUCLEOTIDE SEQUENCE [LARGE SCALE GENOMIC DNA]</scope>
    <source>
        <strain evidence="3 4">KCTC 39840</strain>
    </source>
</reference>
<dbReference type="Gene3D" id="3.30.565.10">
    <property type="entry name" value="Histidine kinase-like ATPase, C-terminal domain"/>
    <property type="match status" value="1"/>
</dbReference>
<keyword evidence="1" id="KW-0418">Kinase</keyword>
<organism evidence="3 4">
    <name type="scientific">Conexibacter stalactiti</name>
    <dbReference type="NCBI Taxonomy" id="1940611"/>
    <lineage>
        <taxon>Bacteria</taxon>
        <taxon>Bacillati</taxon>
        <taxon>Actinomycetota</taxon>
        <taxon>Thermoleophilia</taxon>
        <taxon>Solirubrobacterales</taxon>
        <taxon>Conexibacteraceae</taxon>
        <taxon>Conexibacter</taxon>
    </lineage>
</organism>
<sequence>MLMQLVVTADAPAQARAAVNASWSGDPRAEAALLATSEVVTNALLHGDLGHDDVIELRLSDDGDHLRVGVLNRSANGFSTDEVAALHGRHGAADALVGGWGLDIVGAVSSRWGVQHDGARTLVWFEV</sequence>
<evidence type="ECO:0000256" key="1">
    <source>
        <dbReference type="ARBA" id="ARBA00022527"/>
    </source>
</evidence>
<dbReference type="InterPro" id="IPR050267">
    <property type="entry name" value="Anti-sigma-factor_SerPK"/>
</dbReference>
<evidence type="ECO:0000313" key="3">
    <source>
        <dbReference type="EMBL" id="MDW5593031.1"/>
    </source>
</evidence>
<dbReference type="PANTHER" id="PTHR35526">
    <property type="entry name" value="ANTI-SIGMA-F FACTOR RSBW-RELATED"/>
    <property type="match status" value="1"/>
</dbReference>
<dbReference type="PANTHER" id="PTHR35526:SF3">
    <property type="entry name" value="ANTI-SIGMA-F FACTOR RSBW"/>
    <property type="match status" value="1"/>
</dbReference>
<keyword evidence="1" id="KW-0723">Serine/threonine-protein kinase</keyword>
<dbReference type="InterPro" id="IPR003594">
    <property type="entry name" value="HATPase_dom"/>
</dbReference>
<keyword evidence="3" id="KW-0067">ATP-binding</keyword>
<evidence type="ECO:0000259" key="2">
    <source>
        <dbReference type="Pfam" id="PF13581"/>
    </source>
</evidence>
<keyword evidence="3" id="KW-0547">Nucleotide-binding</keyword>
<dbReference type="GO" id="GO:0005524">
    <property type="term" value="F:ATP binding"/>
    <property type="evidence" value="ECO:0007669"/>
    <property type="project" value="UniProtKB-KW"/>
</dbReference>
<comment type="caution">
    <text evidence="3">The sequence shown here is derived from an EMBL/GenBank/DDBJ whole genome shotgun (WGS) entry which is preliminary data.</text>
</comment>
<name>A0ABU4HI87_9ACTN</name>